<protein>
    <recommendedName>
        <fullName evidence="5">RCR-type E3 ubiquitin transferase</fullName>
        <ecNumber evidence="5">2.3.2.33</ecNumber>
    </recommendedName>
</protein>
<dbReference type="PROSITE" id="PS50089">
    <property type="entry name" value="ZF_RING_2"/>
    <property type="match status" value="1"/>
</dbReference>
<keyword evidence="10" id="KW-0833">Ubl conjugation pathway</keyword>
<keyword evidence="15" id="KW-0732">Signal</keyword>
<evidence type="ECO:0000256" key="2">
    <source>
        <dbReference type="ARBA" id="ARBA00004489"/>
    </source>
</evidence>
<evidence type="ECO:0000256" key="4">
    <source>
        <dbReference type="ARBA" id="ARBA00005415"/>
    </source>
</evidence>
<dbReference type="SMART" id="SM00184">
    <property type="entry name" value="RING"/>
    <property type="match status" value="1"/>
</dbReference>
<evidence type="ECO:0000256" key="6">
    <source>
        <dbReference type="ARBA" id="ARBA00022679"/>
    </source>
</evidence>
<dbReference type="CDD" id="cd19799">
    <property type="entry name" value="Bbox2_MYCBP2"/>
    <property type="match status" value="1"/>
</dbReference>
<evidence type="ECO:0000313" key="18">
    <source>
        <dbReference type="EMBL" id="NBJ60192.1"/>
    </source>
</evidence>
<dbReference type="GO" id="GO:0030424">
    <property type="term" value="C:axon"/>
    <property type="evidence" value="ECO:0007669"/>
    <property type="project" value="UniProtKB-SubCell"/>
</dbReference>
<evidence type="ECO:0000256" key="11">
    <source>
        <dbReference type="ARBA" id="ARBA00022833"/>
    </source>
</evidence>
<feature type="domain" description="DOC" evidence="17">
    <location>
        <begin position="1676"/>
        <end position="1857"/>
    </location>
</feature>
<organism evidence="18">
    <name type="scientific">Phlebotomus kandelakii</name>
    <dbReference type="NCBI Taxonomy" id="1109342"/>
    <lineage>
        <taxon>Eukaryota</taxon>
        <taxon>Metazoa</taxon>
        <taxon>Ecdysozoa</taxon>
        <taxon>Arthropoda</taxon>
        <taxon>Hexapoda</taxon>
        <taxon>Insecta</taxon>
        <taxon>Pterygota</taxon>
        <taxon>Neoptera</taxon>
        <taxon>Endopterygota</taxon>
        <taxon>Diptera</taxon>
        <taxon>Nematocera</taxon>
        <taxon>Psychodoidea</taxon>
        <taxon>Psychodidae</taxon>
        <taxon>Phlebotomus</taxon>
        <taxon>Larroussius</taxon>
    </lineage>
</organism>
<dbReference type="EC" id="2.3.2.33" evidence="5"/>
<reference evidence="18" key="1">
    <citation type="submission" date="2019-10" db="EMBL/GenBank/DDBJ databases">
        <title>Short sand fly seasons in Tbilisi, Georgia, hinder development of host immunity to saliva of the visceral leishmaniasis vector Phlebotomus kandelakii.</title>
        <authorList>
            <person name="Oliveira F."/>
            <person name="Giorgobiani E."/>
            <person name="Guimaraes-Costa A.B."/>
            <person name="Abdeladhim M."/>
            <person name="Oristian J."/>
            <person name="Tskhvaradze L."/>
            <person name="Tsertsvadze N."/>
            <person name="Zakalashvili M."/>
            <person name="Valenzuela J.G."/>
            <person name="Kamhawi S."/>
        </authorList>
    </citation>
    <scope>NUCLEOTIDE SEQUENCE</scope>
    <source>
        <strain evidence="18">Wild-capture in Tbilisi</strain>
        <tissue evidence="18">Salivary glands</tissue>
    </source>
</reference>
<dbReference type="SUPFAM" id="SSF49785">
    <property type="entry name" value="Galactose-binding domain-like"/>
    <property type="match status" value="1"/>
</dbReference>
<dbReference type="EMBL" id="GIFK01002489">
    <property type="protein sequence ID" value="NBJ60192.1"/>
    <property type="molecule type" value="Transcribed_RNA"/>
</dbReference>
<evidence type="ECO:0000256" key="8">
    <source>
        <dbReference type="ARBA" id="ARBA00022737"/>
    </source>
</evidence>
<evidence type="ECO:0000256" key="1">
    <source>
        <dbReference type="ARBA" id="ARBA00000333"/>
    </source>
</evidence>
<feature type="compositionally biased region" description="Polar residues" evidence="14">
    <location>
        <begin position="907"/>
        <end position="934"/>
    </location>
</feature>
<dbReference type="Pfam" id="PF03256">
    <property type="entry name" value="ANAPC10"/>
    <property type="match status" value="1"/>
</dbReference>
<dbReference type="GO" id="GO:0005634">
    <property type="term" value="C:nucleus"/>
    <property type="evidence" value="ECO:0007669"/>
    <property type="project" value="TreeGrafter"/>
</dbReference>
<dbReference type="GO" id="GO:0099174">
    <property type="term" value="P:regulation of presynapse organization"/>
    <property type="evidence" value="ECO:0007669"/>
    <property type="project" value="UniProtKB-ARBA"/>
</dbReference>
<evidence type="ECO:0000256" key="5">
    <source>
        <dbReference type="ARBA" id="ARBA00012249"/>
    </source>
</evidence>
<dbReference type="PANTHER" id="PTHR45943">
    <property type="entry name" value="E3 UBIQUITIN-PROTEIN LIGASE MYCBP2"/>
    <property type="match status" value="1"/>
</dbReference>
<evidence type="ECO:0000256" key="9">
    <source>
        <dbReference type="ARBA" id="ARBA00022771"/>
    </source>
</evidence>
<dbReference type="PANTHER" id="PTHR45943:SF1">
    <property type="entry name" value="E3 UBIQUITIN-PROTEIN LIGASE MYCBP2"/>
    <property type="match status" value="1"/>
</dbReference>
<keyword evidence="8" id="KW-0677">Repeat</keyword>
<sequence length="2693" mass="298002">MFHTLLPLVFAHIGPLVNTDPRSCVQILSLIRDILPHVAALNQLHAGGLNATKEVEGENGENVDVRNRNQESLEGPLVDLYTTSKHYCTVESDHPYKSAMISSYKVEFPASVHWFSLEFDPQSGTAQPEDSLLLSIPQARLMASNGRAQHQCEESINSKKSVDVITSYSSVNDDNAWNIFNQRSSDDENWIVVKKFNTPSQWNQNSIILPGNCLQLSLETATNYLHDQQANRYGFKCLIVGYENPSMEKFPNSCLIRLEHELAYLGGMCSANLMKKDLVLPGDKCEDLSPISETLKNHAGLLGKGFALPESMLTINQALDSHLPIGSHSNERQFLKDFVTCAPGSSGARLAAWLQPEPRLDTNKCELKAIVEPIHYGWPTQLTVVTRDQYGDLVLVADLRVEITAIPVEATGNGSRKMRRMSFLTSSDLAPPPKVAYEPTMKDRMCYKAITFMKAYEEYSFEELRFVNPIQTRIVETLMAKDMEDGSFGVAWTPNSVGNFCLTVTIDGIPLENITRVEVKEAGIPPPPSNIKRVEPPNKLRRFRTKNSAGLRIRTHPTLQSEQVGIIKMDGIISYIDEVENDDGVWVRLSTESIRQHCTNAWYPSEAWCLQYNQHLGKMLLHPVVEPAATKCVLDRIRRNSNSDVESFDAEAVAEPQPKLKVNSPGKKGFDFFSSNKFTPPLTTDLPPAGGPFVFQSKSSKGSLERQAKGDGAFSGAEASTSREDSPRQSAGNLSQSPNQATNIGSTIAGVVGGGASKLQALSKWFKGDNVEGKDFTRRKSDFHEFAAVSVRDIVKAIGGQDSAKSNGNGMTPPCGSRSSSPVAIPQKQQEHVRVQNVDSSASPDESGGEFSADGQEFSGYVGNFSVGSNVAGNIEGSTPKRSPRKSRTRKLSPGIQTLGATDRDNSINQTSSSNDKSISSGEATETEFSTRNTVPKKALPPALAESLRAVFAAFLWHEGIVHDAMACASFLKFHPTLSKQGAVVVTRGETKDSSLTREQKAQQRHSVEVANAGNYLNIRPSTLEALAKSGNSSVHNRRRDKCKLHSLPEIVTVLPPALRCLVYLWEQLCLNCVQLVQSNALASFSEQPAKDSPPNRSARDVFGEFTCEARKGRKKKKDEGSYCEMCEIFLPIPVTYHMRIVHPGCGKSANGKGYNSVGTYCKGWAGNCGDGGKGATSWYLLCEKCRDKNLPGQKNINLNCSPQSSGDKLESLFGLKTSLIVNSDIYTMMKENALFLLELSSNGIGSLTADQKRSPQQIPIMTEDQVNQLTSDMNKPGTSRDAGRESFNQKMLHRLSGMRTSPRDGKLPANQARHGATGCFSPELLWPAPEMFSCLESLGASLSEDILYNMFEYNSGDNGFDRPLSDISFDSIDQTGTDILGQLNTSSNMKFHRSFSMGQGWNGQSRNYSKFYGGQNQEASGNQVDPGSRVILRRRNNSTCDNDAGSLLLCYPSNNLRKLVPEEFIGASCVVTTAPSQTVDELDRNTNVNAEQVGASEGKNKKDGGVATCLMSRPVMAFILKQHDLVKLRFAMRRSLRVATCRIYSLQALNWLMRTVTQTICLHDLMWWFVTSLTPTEERVEVDAELALEHPVSTTQLSGHVSSVLTQSLHAFLQTVADLTLLLPAGSSLQRTAIQCFGIRFRQADHQFLHRSRVFGNISKILSRSDEQNENMGLSSIALQESNYNVQNTGTKISSLMDLQGMYELTVSSRQAMVGALIDNSTETFWESDEEDRNKSKIIDISMSKLNYVCRQIFVHIDNSRDIGNKVQNIMFYAGQSLGDTNLLKSVDIEGVANQGAWISAMVRDECSTHFRLVLSGQDPTLRVRSIRLMGYPLMEDRMLALKHNLKLTNSLQIQHRNCEAETLRVFRLITGQVFGKLILGEQQDYPGGVYPVEAVVMESSGASMQADSLDMREHMVGILFSRSKLSHLQKQVIVHIVHAIRKEAQRSKEEWEAMNAVAQIDGKSDVSSENSRPPDTYCFEMLSMVLALSGSTVGRSYLSHQYGLLKDLLTLLHTGSDRVQRQVTALLRRMLPEISPDSLGDLLNITKMPPTDFSIVNQSGGDFDMKRLGIIDIFLAVVAKSLQLQVKVKNNTVINGAAGVAKNPPVVKLSHCIDFNIHNLRASLEKREEFVDFGDSSWEEGDQSAIEEVQELEDDSQRYDVRRRPKEEVRNVNQRWFLKGTISVKQAENIINLIRDMASGKLTEKWSLVTKAAIAESILNLTRLDEVFRSPENCIKTATLWLALASLCVLDTDHVERLSSGQWSKTSESRPLCSNHDDGVTPAVIQCDACGSLCCDCDRFLHLNRRTRSHHRTVCKEEEEAIRVELHESCGRTKLFWLLALADYKTLKAMVEFRDGSNTIISGPLGAVGRCRFCGITGNSGLLAVGNVCTDAQCQEHAAVACAKIRPCGHACGGVAGETKCLPCLQHVCATRECDQAESMPRLTQDADDMCMICFTEALSYAPAIQLDCGHVFHFHCCKAVLTRRWTGPRISFGFSQCPICKGDIQHVLLTDILEPINALKDDVKRKAIMRLEYEGIESMSTDRDITTYAMDRYAYYVCFKCQKAYYGGEARCDAEIGDNYDPEELVCGGCSDIARAQMCPKHGTDFLEYKCRYCCSVAVFFCFGTTHFCDTCHDDFQRLTNIPKNKLPRCPAGPKAKQLLGEDCPLHIVHPATGEEFALGCGICRNAQTF</sequence>
<dbReference type="Gene3D" id="2.60.120.260">
    <property type="entry name" value="Galactose-binding domain-like"/>
    <property type="match status" value="1"/>
</dbReference>
<dbReference type="InterPro" id="IPR013083">
    <property type="entry name" value="Znf_RING/FYVE/PHD"/>
</dbReference>
<dbReference type="InterPro" id="IPR004939">
    <property type="entry name" value="APC_su10/DOC_dom"/>
</dbReference>
<feature type="region of interest" description="Disordered" evidence="14">
    <location>
        <begin position="869"/>
        <end position="934"/>
    </location>
</feature>
<evidence type="ECO:0000256" key="12">
    <source>
        <dbReference type="ARBA" id="ARBA00023273"/>
    </source>
</evidence>
<evidence type="ECO:0000259" key="16">
    <source>
        <dbReference type="PROSITE" id="PS50089"/>
    </source>
</evidence>
<dbReference type="GO" id="GO:0007411">
    <property type="term" value="P:axon guidance"/>
    <property type="evidence" value="ECO:0007669"/>
    <property type="project" value="TreeGrafter"/>
</dbReference>
<dbReference type="SUPFAM" id="SSF57850">
    <property type="entry name" value="RING/U-box"/>
    <property type="match status" value="1"/>
</dbReference>
<dbReference type="PROSITE" id="PS51284">
    <property type="entry name" value="DOC"/>
    <property type="match status" value="1"/>
</dbReference>
<dbReference type="GO" id="GO:0061630">
    <property type="term" value="F:ubiquitin protein ligase activity"/>
    <property type="evidence" value="ECO:0007669"/>
    <property type="project" value="UniProtKB-EC"/>
</dbReference>
<keyword evidence="6" id="KW-0808">Transferase</keyword>
<name>A0A6B2EC40_9DIPT</name>
<feature type="region of interest" description="Disordered" evidence="14">
    <location>
        <begin position="681"/>
        <end position="742"/>
    </location>
</feature>
<feature type="domain" description="RING-type" evidence="16">
    <location>
        <begin position="2453"/>
        <end position="2504"/>
    </location>
</feature>
<dbReference type="InterPro" id="IPR001841">
    <property type="entry name" value="Znf_RING"/>
</dbReference>
<evidence type="ECO:0000256" key="3">
    <source>
        <dbReference type="ARBA" id="ARBA00004906"/>
    </source>
</evidence>
<feature type="region of interest" description="Disordered" evidence="14">
    <location>
        <begin position="644"/>
        <end position="666"/>
    </location>
</feature>
<comment type="subcellular location">
    <subcellularLocation>
        <location evidence="2">Cell projection</location>
        <location evidence="2">Axon</location>
    </subcellularLocation>
</comment>
<evidence type="ECO:0000256" key="7">
    <source>
        <dbReference type="ARBA" id="ARBA00022723"/>
    </source>
</evidence>
<keyword evidence="11" id="KW-0862">Zinc</keyword>
<feature type="compositionally biased region" description="Polar residues" evidence="14">
    <location>
        <begin position="728"/>
        <end position="742"/>
    </location>
</feature>
<dbReference type="GO" id="GO:0005886">
    <property type="term" value="C:plasma membrane"/>
    <property type="evidence" value="ECO:0007669"/>
    <property type="project" value="TreeGrafter"/>
</dbReference>
<feature type="signal peptide" evidence="15">
    <location>
        <begin position="1"/>
        <end position="19"/>
    </location>
</feature>
<accession>A0A6B2EC40</accession>
<keyword evidence="9 13" id="KW-0863">Zinc-finger</keyword>
<dbReference type="GO" id="GO:0008582">
    <property type="term" value="P:regulation of synaptic assembly at neuromuscular junction"/>
    <property type="evidence" value="ECO:0007669"/>
    <property type="project" value="TreeGrafter"/>
</dbReference>
<comment type="pathway">
    <text evidence="3">Protein modification; protein ubiquitination.</text>
</comment>
<keyword evidence="12" id="KW-0966">Cell projection</keyword>
<feature type="region of interest" description="Disordered" evidence="14">
    <location>
        <begin position="800"/>
        <end position="855"/>
    </location>
</feature>
<evidence type="ECO:0000256" key="14">
    <source>
        <dbReference type="SAM" id="MobiDB-lite"/>
    </source>
</evidence>
<evidence type="ECO:0000256" key="13">
    <source>
        <dbReference type="PROSITE-ProRule" id="PRU00175"/>
    </source>
</evidence>
<proteinExistence type="inferred from homology"/>
<dbReference type="CDD" id="cd16463">
    <property type="entry name" value="RING-H2_PHR"/>
    <property type="match status" value="1"/>
</dbReference>
<dbReference type="InterPro" id="IPR008979">
    <property type="entry name" value="Galactose-bd-like_sf"/>
</dbReference>
<feature type="chain" id="PRO_5025411752" description="RCR-type E3 ubiquitin transferase" evidence="15">
    <location>
        <begin position="20"/>
        <end position="2693"/>
    </location>
</feature>
<dbReference type="FunFam" id="3.30.40.10:FF:000078">
    <property type="entry name" value="E3 ubiquitin-protein ligase MYCBP2 isoform X1"/>
    <property type="match status" value="1"/>
</dbReference>
<comment type="similarity">
    <text evidence="4">Belongs to the RING-Cys relay (RCR) family.</text>
</comment>
<evidence type="ECO:0000259" key="17">
    <source>
        <dbReference type="PROSITE" id="PS51284"/>
    </source>
</evidence>
<comment type="catalytic activity">
    <reaction evidence="1">
        <text>[E2 ubiquitin-conjugating enzyme]-S-ubiquitinyl-L-cysteine + [acceptor protein]-L-threonine = [E2 ubiquitin-conjugating enzyme]-L-cysteine + [acceptor protein]-3-O-ubiquitinyl-L-threonine.</text>
        <dbReference type="EC" id="2.3.2.33"/>
    </reaction>
</comment>
<dbReference type="SMART" id="SM01337">
    <property type="entry name" value="APC10"/>
    <property type="match status" value="1"/>
</dbReference>
<keyword evidence="7" id="KW-0479">Metal-binding</keyword>
<evidence type="ECO:0000256" key="15">
    <source>
        <dbReference type="SAM" id="SignalP"/>
    </source>
</evidence>
<evidence type="ECO:0000256" key="10">
    <source>
        <dbReference type="ARBA" id="ARBA00022786"/>
    </source>
</evidence>
<dbReference type="Gene3D" id="3.30.40.10">
    <property type="entry name" value="Zinc/RING finger domain, C3HC4 (zinc finger)"/>
    <property type="match status" value="1"/>
</dbReference>
<feature type="compositionally biased region" description="Basic residues" evidence="14">
    <location>
        <begin position="882"/>
        <end position="891"/>
    </location>
</feature>
<dbReference type="GO" id="GO:0008270">
    <property type="term" value="F:zinc ion binding"/>
    <property type="evidence" value="ECO:0007669"/>
    <property type="project" value="UniProtKB-KW"/>
</dbReference>